<dbReference type="Pfam" id="PF13490">
    <property type="entry name" value="zf-HC2"/>
    <property type="match status" value="1"/>
</dbReference>
<evidence type="ECO:0000313" key="4">
    <source>
        <dbReference type="EMBL" id="TYR17032.1"/>
    </source>
</evidence>
<dbReference type="NCBIfam" id="TIGR03988">
    <property type="entry name" value="antisig_RsrA"/>
    <property type="match status" value="1"/>
</dbReference>
<sequence>MSDNVEPNAGTPRRDIECRDLVDVLYEYVDGGCDESLRAQLQQHLDNCPSCVEKLGVEREIRQLLRVRCTQAAPVELRSRITSQLRVVYRASQG</sequence>
<dbReference type="AlphaFoldDB" id="A0A5D4FMP2"/>
<dbReference type="InterPro" id="IPR024020">
    <property type="entry name" value="Anit_sigma_mycothiol_RsrA"/>
</dbReference>
<evidence type="ECO:0000313" key="5">
    <source>
        <dbReference type="Proteomes" id="UP000324726"/>
    </source>
</evidence>
<dbReference type="RefSeq" id="WP_148813318.1">
    <property type="nucleotide sequence ID" value="NZ_VSZI01000002.1"/>
</dbReference>
<name>A0A5D4FMP2_9CORY</name>
<dbReference type="InterPro" id="IPR041916">
    <property type="entry name" value="Anti_sigma_zinc_sf"/>
</dbReference>
<organism evidence="4 5">
    <name type="scientific">Corynebacterium urealyticum</name>
    <dbReference type="NCBI Taxonomy" id="43771"/>
    <lineage>
        <taxon>Bacteria</taxon>
        <taxon>Bacillati</taxon>
        <taxon>Actinomycetota</taxon>
        <taxon>Actinomycetes</taxon>
        <taxon>Mycobacteriales</taxon>
        <taxon>Corynebacteriaceae</taxon>
        <taxon>Corynebacterium</taxon>
    </lineage>
</organism>
<evidence type="ECO:0000256" key="2">
    <source>
        <dbReference type="ARBA" id="ARBA00023163"/>
    </source>
</evidence>
<evidence type="ECO:0000256" key="1">
    <source>
        <dbReference type="ARBA" id="ARBA00023015"/>
    </source>
</evidence>
<reference evidence="4 5" key="1">
    <citation type="submission" date="2019-08" db="EMBL/GenBank/DDBJ databases">
        <title>Draft genome of C. urealyticum strain VH4248.</title>
        <authorList>
            <person name="Navas J."/>
        </authorList>
    </citation>
    <scope>NUCLEOTIDE SEQUENCE [LARGE SCALE GENOMIC DNA]</scope>
    <source>
        <strain evidence="4 5">VH4248</strain>
    </source>
</reference>
<protein>
    <submittedName>
        <fullName evidence="4">Mycothiol system anti-sigma-R factor</fullName>
    </submittedName>
</protein>
<keyword evidence="1" id="KW-0805">Transcription regulation</keyword>
<dbReference type="Gene3D" id="1.10.10.1320">
    <property type="entry name" value="Anti-sigma factor, zinc-finger domain"/>
    <property type="match status" value="1"/>
</dbReference>
<accession>A0A5D4FMP2</accession>
<keyword evidence="2" id="KW-0804">Transcription</keyword>
<evidence type="ECO:0000259" key="3">
    <source>
        <dbReference type="Pfam" id="PF13490"/>
    </source>
</evidence>
<dbReference type="Proteomes" id="UP000324726">
    <property type="component" value="Unassembled WGS sequence"/>
</dbReference>
<feature type="domain" description="Putative zinc-finger" evidence="3">
    <location>
        <begin position="18"/>
        <end position="51"/>
    </location>
</feature>
<dbReference type="InterPro" id="IPR027383">
    <property type="entry name" value="Znf_put"/>
</dbReference>
<dbReference type="EMBL" id="VSZI01000002">
    <property type="protein sequence ID" value="TYR17032.1"/>
    <property type="molecule type" value="Genomic_DNA"/>
</dbReference>
<proteinExistence type="predicted"/>
<gene>
    <name evidence="4" type="ORF">FYJ87_09370</name>
</gene>
<comment type="caution">
    <text evidence="4">The sequence shown here is derived from an EMBL/GenBank/DDBJ whole genome shotgun (WGS) entry which is preliminary data.</text>
</comment>